<accession>A0A9P6FNY5</accession>
<evidence type="ECO:0000313" key="2">
    <source>
        <dbReference type="Proteomes" id="UP000780801"/>
    </source>
</evidence>
<reference evidence="1" key="1">
    <citation type="journal article" date="2020" name="Fungal Divers.">
        <title>Resolving the Mortierellaceae phylogeny through synthesis of multi-gene phylogenetics and phylogenomics.</title>
        <authorList>
            <person name="Vandepol N."/>
            <person name="Liber J."/>
            <person name="Desiro A."/>
            <person name="Na H."/>
            <person name="Kennedy M."/>
            <person name="Barry K."/>
            <person name="Grigoriev I.V."/>
            <person name="Miller A.N."/>
            <person name="O'Donnell K."/>
            <person name="Stajich J.E."/>
            <person name="Bonito G."/>
        </authorList>
    </citation>
    <scope>NUCLEOTIDE SEQUENCE</scope>
    <source>
        <strain evidence="1">KOD1015</strain>
    </source>
</reference>
<keyword evidence="2" id="KW-1185">Reference proteome</keyword>
<dbReference type="PANTHER" id="PTHR20889:SF12">
    <property type="entry name" value="LP01149P"/>
    <property type="match status" value="1"/>
</dbReference>
<organism evidence="1 2">
    <name type="scientific">Lunasporangiospora selenospora</name>
    <dbReference type="NCBI Taxonomy" id="979761"/>
    <lineage>
        <taxon>Eukaryota</taxon>
        <taxon>Fungi</taxon>
        <taxon>Fungi incertae sedis</taxon>
        <taxon>Mucoromycota</taxon>
        <taxon>Mortierellomycotina</taxon>
        <taxon>Mortierellomycetes</taxon>
        <taxon>Mortierellales</taxon>
        <taxon>Mortierellaceae</taxon>
        <taxon>Lunasporangiospora</taxon>
    </lineage>
</organism>
<proteinExistence type="predicted"/>
<dbReference type="Gene3D" id="3.40.50.1000">
    <property type="entry name" value="HAD superfamily/HAD-like"/>
    <property type="match status" value="1"/>
</dbReference>
<dbReference type="GO" id="GO:0016791">
    <property type="term" value="F:phosphatase activity"/>
    <property type="evidence" value="ECO:0007669"/>
    <property type="project" value="InterPro"/>
</dbReference>
<sequence>MPTATGLKRLCVFDFDYTLIEADSDYWVVENLKGARAGELEQLHGKVQWTDLQEKMLGKLFEQGVLKEDFERVLRRIPL</sequence>
<dbReference type="OrthoDB" id="10267182at2759"/>
<protein>
    <submittedName>
        <fullName evidence="1">Uncharacterized protein</fullName>
    </submittedName>
</protein>
<dbReference type="EMBL" id="JAABOA010003223">
    <property type="protein sequence ID" value="KAF9578893.1"/>
    <property type="molecule type" value="Genomic_DNA"/>
</dbReference>
<name>A0A9P6FNY5_9FUNG</name>
<dbReference type="InterPro" id="IPR016965">
    <property type="entry name" value="Pase_PHOSPHO-typ"/>
</dbReference>
<evidence type="ECO:0000313" key="1">
    <source>
        <dbReference type="EMBL" id="KAF9578893.1"/>
    </source>
</evidence>
<dbReference type="Proteomes" id="UP000780801">
    <property type="component" value="Unassembled WGS sequence"/>
</dbReference>
<comment type="caution">
    <text evidence="1">The sequence shown here is derived from an EMBL/GenBank/DDBJ whole genome shotgun (WGS) entry which is preliminary data.</text>
</comment>
<dbReference type="InterPro" id="IPR023214">
    <property type="entry name" value="HAD_sf"/>
</dbReference>
<dbReference type="SUPFAM" id="SSF56784">
    <property type="entry name" value="HAD-like"/>
    <property type="match status" value="1"/>
</dbReference>
<dbReference type="AlphaFoldDB" id="A0A9P6FNY5"/>
<dbReference type="Pfam" id="PF06888">
    <property type="entry name" value="Put_Phosphatase"/>
    <property type="match status" value="1"/>
</dbReference>
<dbReference type="InterPro" id="IPR036412">
    <property type="entry name" value="HAD-like_sf"/>
</dbReference>
<feature type="non-terminal residue" evidence="1">
    <location>
        <position position="79"/>
    </location>
</feature>
<gene>
    <name evidence="1" type="ORF">BGW38_005091</name>
</gene>
<dbReference type="PANTHER" id="PTHR20889">
    <property type="entry name" value="PHOSPHATASE, ORPHAN 1, 2"/>
    <property type="match status" value="1"/>
</dbReference>